<sequence length="82" mass="8926">MSKFNTTGIVSALLLASPLLLASTPVHAKQNVQREVAAGQGGAAADKADKKICRRLELTGSRMAKTRFCHTAEEWKKIEEMN</sequence>
<feature type="chain" id="PRO_5027013220" evidence="1">
    <location>
        <begin position="29"/>
        <end position="82"/>
    </location>
</feature>
<keyword evidence="1" id="KW-0732">Signal</keyword>
<reference evidence="2" key="1">
    <citation type="submission" date="2020-02" db="EMBL/GenBank/DDBJ databases">
        <authorList>
            <person name="Meier V. D."/>
        </authorList>
    </citation>
    <scope>NUCLEOTIDE SEQUENCE</scope>
    <source>
        <strain evidence="2">AVDCRST_MAG62</strain>
    </source>
</reference>
<feature type="signal peptide" evidence="1">
    <location>
        <begin position="1"/>
        <end position="28"/>
    </location>
</feature>
<name>A0A6J4TB59_9SPHN</name>
<accession>A0A6J4TB59</accession>
<proteinExistence type="predicted"/>
<dbReference type="AlphaFoldDB" id="A0A6J4TB59"/>
<gene>
    <name evidence="2" type="ORF">AVDCRST_MAG62-958</name>
</gene>
<evidence type="ECO:0000256" key="1">
    <source>
        <dbReference type="SAM" id="SignalP"/>
    </source>
</evidence>
<organism evidence="2">
    <name type="scientific">uncultured Sphingomonas sp</name>
    <dbReference type="NCBI Taxonomy" id="158754"/>
    <lineage>
        <taxon>Bacteria</taxon>
        <taxon>Pseudomonadati</taxon>
        <taxon>Pseudomonadota</taxon>
        <taxon>Alphaproteobacteria</taxon>
        <taxon>Sphingomonadales</taxon>
        <taxon>Sphingomonadaceae</taxon>
        <taxon>Sphingomonas</taxon>
        <taxon>environmental samples</taxon>
    </lineage>
</organism>
<dbReference type="EMBL" id="CADCWB010000120">
    <property type="protein sequence ID" value="CAA9518345.1"/>
    <property type="molecule type" value="Genomic_DNA"/>
</dbReference>
<protein>
    <submittedName>
        <fullName evidence="2">Uncharacterized protein</fullName>
    </submittedName>
</protein>
<evidence type="ECO:0000313" key="2">
    <source>
        <dbReference type="EMBL" id="CAA9518345.1"/>
    </source>
</evidence>